<comment type="caution">
    <text evidence="2">The sequence shown here is derived from an EMBL/GenBank/DDBJ whole genome shotgun (WGS) entry which is preliminary data.</text>
</comment>
<dbReference type="Proteomes" id="UP000663848">
    <property type="component" value="Unassembled WGS sequence"/>
</dbReference>
<dbReference type="AlphaFoldDB" id="A0A822AKL1"/>
<dbReference type="EMBL" id="CAJNYT010003174">
    <property type="protein sequence ID" value="CAF3532970.1"/>
    <property type="molecule type" value="Genomic_DNA"/>
</dbReference>
<evidence type="ECO:0000313" key="1">
    <source>
        <dbReference type="EMBL" id="CAF3532970.1"/>
    </source>
</evidence>
<feature type="non-terminal residue" evidence="2">
    <location>
        <position position="1"/>
    </location>
</feature>
<protein>
    <submittedName>
        <fullName evidence="2">Uncharacterized protein</fullName>
    </submittedName>
</protein>
<evidence type="ECO:0000313" key="3">
    <source>
        <dbReference type="Proteomes" id="UP000663848"/>
    </source>
</evidence>
<reference evidence="2" key="1">
    <citation type="submission" date="2021-02" db="EMBL/GenBank/DDBJ databases">
        <authorList>
            <person name="Nowell W R."/>
        </authorList>
    </citation>
    <scope>NUCLEOTIDE SEQUENCE</scope>
</reference>
<dbReference type="Proteomes" id="UP000663872">
    <property type="component" value="Unassembled WGS sequence"/>
</dbReference>
<name>A0A822AKL1_9BILA</name>
<proteinExistence type="predicted"/>
<organism evidence="2 3">
    <name type="scientific">Rotaria socialis</name>
    <dbReference type="NCBI Taxonomy" id="392032"/>
    <lineage>
        <taxon>Eukaryota</taxon>
        <taxon>Metazoa</taxon>
        <taxon>Spiralia</taxon>
        <taxon>Gnathifera</taxon>
        <taxon>Rotifera</taxon>
        <taxon>Eurotatoria</taxon>
        <taxon>Bdelloidea</taxon>
        <taxon>Philodinida</taxon>
        <taxon>Philodinidae</taxon>
        <taxon>Rotaria</taxon>
    </lineage>
</organism>
<gene>
    <name evidence="1" type="ORF">GRG538_LOCUS19365</name>
    <name evidence="2" type="ORF">QYT958_LOCUS38111</name>
</gene>
<sequence length="60" mass="6885">PLNYAILQTPVNSKFRGSHIQTTGLYNNINIHEMLRQLSRSYLKSMSSTENGLDELRFGE</sequence>
<evidence type="ECO:0000313" key="2">
    <source>
        <dbReference type="EMBL" id="CAF5000982.1"/>
    </source>
</evidence>
<accession>A0A822AKL1</accession>
<dbReference type="EMBL" id="CAJOBR010032889">
    <property type="protein sequence ID" value="CAF5000982.1"/>
    <property type="molecule type" value="Genomic_DNA"/>
</dbReference>